<reference evidence="1 2" key="1">
    <citation type="journal article" date="2021" name="Elife">
        <title>Chloroplast acquisition without the gene transfer in kleptoplastic sea slugs, Plakobranchus ocellatus.</title>
        <authorList>
            <person name="Maeda T."/>
            <person name="Takahashi S."/>
            <person name="Yoshida T."/>
            <person name="Shimamura S."/>
            <person name="Takaki Y."/>
            <person name="Nagai Y."/>
            <person name="Toyoda A."/>
            <person name="Suzuki Y."/>
            <person name="Arimoto A."/>
            <person name="Ishii H."/>
            <person name="Satoh N."/>
            <person name="Nishiyama T."/>
            <person name="Hasebe M."/>
            <person name="Maruyama T."/>
            <person name="Minagawa J."/>
            <person name="Obokata J."/>
            <person name="Shigenobu S."/>
        </authorList>
    </citation>
    <scope>NUCLEOTIDE SEQUENCE [LARGE SCALE GENOMIC DNA]</scope>
</reference>
<comment type="caution">
    <text evidence="1">The sequence shown here is derived from an EMBL/GenBank/DDBJ whole genome shotgun (WGS) entry which is preliminary data.</text>
</comment>
<name>A0AAV4G456_9GAST</name>
<sequence length="144" mass="15895">MSRHFDLSDKVSYISHVTLGGQSNDHLCMSVCVCVSVSRWPVDCSTSSRDTPGRVTLPGCLWRRCISTVSSTRRSSRPRPSQATTWLDGVSVINPTTAIIRHNVQPSVTMFNDPSQCSTIRHNVQSSVTMFKPPKCTCNYCLSG</sequence>
<keyword evidence="2" id="KW-1185">Reference proteome</keyword>
<proteinExistence type="predicted"/>
<dbReference type="AlphaFoldDB" id="A0AAV4G456"/>
<accession>A0AAV4G456</accession>
<protein>
    <submittedName>
        <fullName evidence="1">Uncharacterized protein</fullName>
    </submittedName>
</protein>
<dbReference type="EMBL" id="BMAT01008188">
    <property type="protein sequence ID" value="GFR79845.1"/>
    <property type="molecule type" value="Genomic_DNA"/>
</dbReference>
<evidence type="ECO:0000313" key="1">
    <source>
        <dbReference type="EMBL" id="GFR79845.1"/>
    </source>
</evidence>
<organism evidence="1 2">
    <name type="scientific">Elysia marginata</name>
    <dbReference type="NCBI Taxonomy" id="1093978"/>
    <lineage>
        <taxon>Eukaryota</taxon>
        <taxon>Metazoa</taxon>
        <taxon>Spiralia</taxon>
        <taxon>Lophotrochozoa</taxon>
        <taxon>Mollusca</taxon>
        <taxon>Gastropoda</taxon>
        <taxon>Heterobranchia</taxon>
        <taxon>Euthyneura</taxon>
        <taxon>Panpulmonata</taxon>
        <taxon>Sacoglossa</taxon>
        <taxon>Placobranchoidea</taxon>
        <taxon>Plakobranchidae</taxon>
        <taxon>Elysia</taxon>
    </lineage>
</organism>
<evidence type="ECO:0000313" key="2">
    <source>
        <dbReference type="Proteomes" id="UP000762676"/>
    </source>
</evidence>
<gene>
    <name evidence="1" type="ORF">ElyMa_004031400</name>
</gene>
<dbReference type="Proteomes" id="UP000762676">
    <property type="component" value="Unassembled WGS sequence"/>
</dbReference>